<proteinExistence type="predicted"/>
<evidence type="ECO:0000313" key="3">
    <source>
        <dbReference type="Proteomes" id="UP000504636"/>
    </source>
</evidence>
<dbReference type="Proteomes" id="UP000504636">
    <property type="component" value="Unplaced"/>
</dbReference>
<evidence type="ECO:0000313" key="4">
    <source>
        <dbReference type="RefSeq" id="XP_033570670.1"/>
    </source>
</evidence>
<dbReference type="OrthoDB" id="3363286at2759"/>
<evidence type="ECO:0000313" key="2">
    <source>
        <dbReference type="EMBL" id="KAF2803706.1"/>
    </source>
</evidence>
<reference evidence="4" key="3">
    <citation type="submission" date="2025-04" db="UniProtKB">
        <authorList>
            <consortium name="RefSeq"/>
        </authorList>
    </citation>
    <scope>IDENTIFICATION</scope>
    <source>
        <strain evidence="4">CBS 304.34</strain>
    </source>
</reference>
<protein>
    <submittedName>
        <fullName evidence="2 4">Uncharacterized protein</fullName>
    </submittedName>
</protein>
<dbReference type="EMBL" id="MU003716">
    <property type="protein sequence ID" value="KAF2803706.1"/>
    <property type="molecule type" value="Genomic_DNA"/>
</dbReference>
<dbReference type="AlphaFoldDB" id="A0A6A6Y4I0"/>
<reference evidence="2 4" key="1">
    <citation type="journal article" date="2020" name="Stud. Mycol.">
        <title>101 Dothideomycetes genomes: a test case for predicting lifestyles and emergence of pathogens.</title>
        <authorList>
            <person name="Haridas S."/>
            <person name="Albert R."/>
            <person name="Binder M."/>
            <person name="Bloem J."/>
            <person name="Labutti K."/>
            <person name="Salamov A."/>
            <person name="Andreopoulos B."/>
            <person name="Baker S."/>
            <person name="Barry K."/>
            <person name="Bills G."/>
            <person name="Bluhm B."/>
            <person name="Cannon C."/>
            <person name="Castanera R."/>
            <person name="Culley D."/>
            <person name="Daum C."/>
            <person name="Ezra D."/>
            <person name="Gonzalez J."/>
            <person name="Henrissat B."/>
            <person name="Kuo A."/>
            <person name="Liang C."/>
            <person name="Lipzen A."/>
            <person name="Lutzoni F."/>
            <person name="Magnuson J."/>
            <person name="Mondo S."/>
            <person name="Nolan M."/>
            <person name="Ohm R."/>
            <person name="Pangilinan J."/>
            <person name="Park H.-J."/>
            <person name="Ramirez L."/>
            <person name="Alfaro M."/>
            <person name="Sun H."/>
            <person name="Tritt A."/>
            <person name="Yoshinaga Y."/>
            <person name="Zwiers L.-H."/>
            <person name="Turgeon B."/>
            <person name="Goodwin S."/>
            <person name="Spatafora J."/>
            <person name="Crous P."/>
            <person name="Grigoriev I."/>
        </authorList>
    </citation>
    <scope>NUCLEOTIDE SEQUENCE</scope>
    <source>
        <strain evidence="2 4">CBS 304.34</strain>
    </source>
</reference>
<accession>A0A6A6Y4I0</accession>
<name>A0A6A6Y4I0_9PEZI</name>
<keyword evidence="3" id="KW-1185">Reference proteome</keyword>
<sequence length="380" mass="43344">MSLMRISLPHGRPRFRAIIWQAHHRQFRRKASSAAKESPESLEPLVQDVHLRKASNRPLPIPPVLKPMAASIKPPWKEPKPDPDLNNLTPFQKKLYQNPYAHALATPVRLCSATLLRLPSDLLLSMQVKLHPTTEAPWLVPAALASKSNNHGVPVRYLAQESMILYLTRNKREPWKYTLPLRIVENLGSAIKKLVWREDMPALLLSILRKQLVANLRWFFGKTSNHLVPCESQSPTDVDHIDDVSCILCLRTLTTGVDHLHTELTQIVLKAEQSADKISKRHRQTYDTSKTSSDPPPHVPRLKPSLRFPPLHFPTAVWRGRRVPVYSLIDLLGEEHLAELIKDTKFQDEKNVVVMRESRIAVSAQIKLMQLQAYLAKPMP</sequence>
<dbReference type="RefSeq" id="XP_033570670.1">
    <property type="nucleotide sequence ID" value="XM_033718294.1"/>
</dbReference>
<evidence type="ECO:0000256" key="1">
    <source>
        <dbReference type="SAM" id="MobiDB-lite"/>
    </source>
</evidence>
<dbReference type="GeneID" id="54459187"/>
<reference evidence="4" key="2">
    <citation type="submission" date="2020-04" db="EMBL/GenBank/DDBJ databases">
        <authorList>
            <consortium name="NCBI Genome Project"/>
        </authorList>
    </citation>
    <scope>NUCLEOTIDE SEQUENCE</scope>
    <source>
        <strain evidence="4">CBS 304.34</strain>
    </source>
</reference>
<feature type="region of interest" description="Disordered" evidence="1">
    <location>
        <begin position="276"/>
        <end position="303"/>
    </location>
</feature>
<gene>
    <name evidence="2 4" type="ORF">BDZ99DRAFT_452746</name>
</gene>
<organism evidence="2">
    <name type="scientific">Mytilinidion resinicola</name>
    <dbReference type="NCBI Taxonomy" id="574789"/>
    <lineage>
        <taxon>Eukaryota</taxon>
        <taxon>Fungi</taxon>
        <taxon>Dikarya</taxon>
        <taxon>Ascomycota</taxon>
        <taxon>Pezizomycotina</taxon>
        <taxon>Dothideomycetes</taxon>
        <taxon>Pleosporomycetidae</taxon>
        <taxon>Mytilinidiales</taxon>
        <taxon>Mytilinidiaceae</taxon>
        <taxon>Mytilinidion</taxon>
    </lineage>
</organism>